<feature type="compositionally biased region" description="Polar residues" evidence="12">
    <location>
        <begin position="1"/>
        <end position="14"/>
    </location>
</feature>
<evidence type="ECO:0000259" key="13">
    <source>
        <dbReference type="Pfam" id="PF08638"/>
    </source>
</evidence>
<sequence>MPGITMAQNTNTSARPRPGPDPSPIVTNAAATPTVASGKSSPKPPPLPDHLAASIELLQKKPSLAVSLPPPELPHPTANIFPFATLLNRAAQQCWNDLNDLLNALAEPAAGKLPNGSAAAAQSSASSDPYKRSKILQFAQDKRNSFIKLLVLSQWSCRATDVRKMIGLHDLFFRLYQAYGYTGFQLGEIKRDLVRAQTGAPDFDTALRLLAIEPTQIAKTVRYDIISFLFLFASHVP</sequence>
<keyword evidence="15" id="KW-1185">Reference proteome</keyword>
<feature type="region of interest" description="Disordered" evidence="12">
    <location>
        <begin position="1"/>
        <end position="50"/>
    </location>
</feature>
<comment type="function">
    <text evidence="9 11">Component of the Mediator complex, a coactivator involved in the regulated transcription of nearly all RNA polymerase II-dependent genes. Mediator functions as a bridge to convey information from gene-specific regulatory proteins to the basal RNA polymerase II transcription machinery. Mediator is recruited to promoters by direct interactions with regulatory proteins and serves as a scaffold for the assembly of a functional preinitiation complex with RNA polymerase II and the general transcription factors.</text>
</comment>
<dbReference type="Proteomes" id="UP000242877">
    <property type="component" value="Unassembled WGS sequence"/>
</dbReference>
<dbReference type="InterPro" id="IPR055122">
    <property type="entry name" value="Med14_N"/>
</dbReference>
<comment type="subunit">
    <text evidence="3 11">Component of the Mediator complex.</text>
</comment>
<dbReference type="InterPro" id="IPR013947">
    <property type="entry name" value="Mediator_Med14"/>
</dbReference>
<keyword evidence="6 11" id="KW-0010">Activator</keyword>
<dbReference type="GO" id="GO:0016592">
    <property type="term" value="C:mediator complex"/>
    <property type="evidence" value="ECO:0007669"/>
    <property type="project" value="UniProtKB-UniRule"/>
</dbReference>
<dbReference type="GO" id="GO:0006357">
    <property type="term" value="P:regulation of transcription by RNA polymerase II"/>
    <property type="evidence" value="ECO:0007669"/>
    <property type="project" value="InterPro"/>
</dbReference>
<organism evidence="14 15">
    <name type="scientific">Ascosphaera apis ARSEF 7405</name>
    <dbReference type="NCBI Taxonomy" id="392613"/>
    <lineage>
        <taxon>Eukaryota</taxon>
        <taxon>Fungi</taxon>
        <taxon>Dikarya</taxon>
        <taxon>Ascomycota</taxon>
        <taxon>Pezizomycotina</taxon>
        <taxon>Eurotiomycetes</taxon>
        <taxon>Eurotiomycetidae</taxon>
        <taxon>Onygenales</taxon>
        <taxon>Ascosphaeraceae</taxon>
        <taxon>Ascosphaera</taxon>
    </lineage>
</organism>
<comment type="caution">
    <text evidence="14">The sequence shown here is derived from an EMBL/GenBank/DDBJ whole genome shotgun (WGS) entry which is preliminary data.</text>
</comment>
<dbReference type="PANTHER" id="PTHR12809">
    <property type="entry name" value="MEDIATOR COMPLEX SUBUNIT"/>
    <property type="match status" value="1"/>
</dbReference>
<dbReference type="GO" id="GO:0070847">
    <property type="term" value="C:core mediator complex"/>
    <property type="evidence" value="ECO:0007669"/>
    <property type="project" value="TreeGrafter"/>
</dbReference>
<comment type="similarity">
    <text evidence="2 11">Belongs to the Mediator complex subunit 14 family.</text>
</comment>
<protein>
    <recommendedName>
        <fullName evidence="4 11">Mediator of RNA polymerase II transcription subunit 14</fullName>
    </recommendedName>
    <alternativeName>
        <fullName evidence="10 11">Mediator complex subunit 14</fullName>
    </alternativeName>
</protein>
<comment type="subcellular location">
    <subcellularLocation>
        <location evidence="1 11">Nucleus</location>
    </subcellularLocation>
</comment>
<evidence type="ECO:0000256" key="11">
    <source>
        <dbReference type="RuleBase" id="RU365082"/>
    </source>
</evidence>
<feature type="domain" description="Mediator complex subunit MED14 N-terminal" evidence="13">
    <location>
        <begin position="81"/>
        <end position="211"/>
    </location>
</feature>
<evidence type="ECO:0000256" key="2">
    <source>
        <dbReference type="ARBA" id="ARBA00007813"/>
    </source>
</evidence>
<keyword evidence="8 11" id="KW-0539">Nucleus</keyword>
<proteinExistence type="inferred from homology"/>
<keyword evidence="7 11" id="KW-0804">Transcription</keyword>
<evidence type="ECO:0000256" key="6">
    <source>
        <dbReference type="ARBA" id="ARBA00023159"/>
    </source>
</evidence>
<dbReference type="AlphaFoldDB" id="A0A168A5S7"/>
<evidence type="ECO:0000256" key="4">
    <source>
        <dbReference type="ARBA" id="ARBA00019619"/>
    </source>
</evidence>
<evidence type="ECO:0000313" key="14">
    <source>
        <dbReference type="EMBL" id="KZZ93498.1"/>
    </source>
</evidence>
<gene>
    <name evidence="14" type="ORF">AAP_02290</name>
</gene>
<dbReference type="PANTHER" id="PTHR12809:SF2">
    <property type="entry name" value="MEDIATOR OF RNA POLYMERASE II TRANSCRIPTION SUBUNIT 14"/>
    <property type="match status" value="1"/>
</dbReference>
<feature type="compositionally biased region" description="Polar residues" evidence="12">
    <location>
        <begin position="25"/>
        <end position="38"/>
    </location>
</feature>
<evidence type="ECO:0000256" key="9">
    <source>
        <dbReference type="ARBA" id="ARBA00025687"/>
    </source>
</evidence>
<evidence type="ECO:0000256" key="5">
    <source>
        <dbReference type="ARBA" id="ARBA00023015"/>
    </source>
</evidence>
<evidence type="ECO:0000256" key="10">
    <source>
        <dbReference type="ARBA" id="ARBA00032007"/>
    </source>
</evidence>
<reference evidence="14 15" key="1">
    <citation type="journal article" date="2016" name="Genome Biol. Evol.">
        <title>Divergent and convergent evolution of fungal pathogenicity.</title>
        <authorList>
            <person name="Shang Y."/>
            <person name="Xiao G."/>
            <person name="Zheng P."/>
            <person name="Cen K."/>
            <person name="Zhan S."/>
            <person name="Wang C."/>
        </authorList>
    </citation>
    <scope>NUCLEOTIDE SEQUENCE [LARGE SCALE GENOMIC DNA]</scope>
    <source>
        <strain evidence="14 15">ARSEF 7405</strain>
    </source>
</reference>
<evidence type="ECO:0000256" key="1">
    <source>
        <dbReference type="ARBA" id="ARBA00004123"/>
    </source>
</evidence>
<dbReference type="OrthoDB" id="205099at2759"/>
<evidence type="ECO:0000256" key="7">
    <source>
        <dbReference type="ARBA" id="ARBA00023163"/>
    </source>
</evidence>
<accession>A0A168A5S7</accession>
<evidence type="ECO:0000256" key="3">
    <source>
        <dbReference type="ARBA" id="ARBA00011837"/>
    </source>
</evidence>
<dbReference type="GO" id="GO:0003712">
    <property type="term" value="F:transcription coregulator activity"/>
    <property type="evidence" value="ECO:0007669"/>
    <property type="project" value="UniProtKB-UniRule"/>
</dbReference>
<keyword evidence="5 11" id="KW-0805">Transcription regulation</keyword>
<dbReference type="EMBL" id="AZGZ01000008">
    <property type="protein sequence ID" value="KZZ93498.1"/>
    <property type="molecule type" value="Genomic_DNA"/>
</dbReference>
<evidence type="ECO:0000256" key="12">
    <source>
        <dbReference type="SAM" id="MobiDB-lite"/>
    </source>
</evidence>
<evidence type="ECO:0000256" key="8">
    <source>
        <dbReference type="ARBA" id="ARBA00023242"/>
    </source>
</evidence>
<evidence type="ECO:0000313" key="15">
    <source>
        <dbReference type="Proteomes" id="UP000242877"/>
    </source>
</evidence>
<name>A0A168A5S7_9EURO</name>
<dbReference type="Pfam" id="PF08638">
    <property type="entry name" value="Med14"/>
    <property type="match status" value="1"/>
</dbReference>
<dbReference type="VEuPathDB" id="FungiDB:AAP_02290"/>